<gene>
    <name evidence="2" type="ORF">Q5H94_06470</name>
</gene>
<sequence length="91" mass="9779">MADDTSTKTQPRPNLSTEPGKKGLAPNTATKTQPAPNISTEHQREGDARSPSDTLDRGQNDTPGGQPTEKVEDRPNVGSVKPEDYPADRPK</sequence>
<name>A0ABT8ZWK5_9SPHN</name>
<dbReference type="EMBL" id="JAUQSZ010000003">
    <property type="protein sequence ID" value="MDO7841962.1"/>
    <property type="molecule type" value="Genomic_DNA"/>
</dbReference>
<evidence type="ECO:0000313" key="3">
    <source>
        <dbReference type="Proteomes" id="UP001176468"/>
    </source>
</evidence>
<protein>
    <submittedName>
        <fullName evidence="2">Uncharacterized protein</fullName>
    </submittedName>
</protein>
<keyword evidence="3" id="KW-1185">Reference proteome</keyword>
<feature type="compositionally biased region" description="Polar residues" evidence="1">
    <location>
        <begin position="7"/>
        <end position="17"/>
    </location>
</feature>
<feature type="compositionally biased region" description="Basic and acidic residues" evidence="1">
    <location>
        <begin position="41"/>
        <end position="59"/>
    </location>
</feature>
<feature type="compositionally biased region" description="Polar residues" evidence="1">
    <location>
        <begin position="27"/>
        <end position="40"/>
    </location>
</feature>
<dbReference type="RefSeq" id="WP_304560417.1">
    <property type="nucleotide sequence ID" value="NZ_JAUQSZ010000003.1"/>
</dbReference>
<reference evidence="2" key="1">
    <citation type="submission" date="2023-07" db="EMBL/GenBank/DDBJ databases">
        <authorList>
            <person name="Kim M.K."/>
        </authorList>
    </citation>
    <scope>NUCLEOTIDE SEQUENCE</scope>
    <source>
        <strain evidence="2">CA1-15</strain>
    </source>
</reference>
<feature type="region of interest" description="Disordered" evidence="1">
    <location>
        <begin position="1"/>
        <end position="91"/>
    </location>
</feature>
<comment type="caution">
    <text evidence="2">The sequence shown here is derived from an EMBL/GenBank/DDBJ whole genome shotgun (WGS) entry which is preliminary data.</text>
</comment>
<feature type="compositionally biased region" description="Basic and acidic residues" evidence="1">
    <location>
        <begin position="69"/>
        <end position="91"/>
    </location>
</feature>
<organism evidence="2 3">
    <name type="scientific">Sphingomonas immobilis</name>
    <dbReference type="NCBI Taxonomy" id="3063997"/>
    <lineage>
        <taxon>Bacteria</taxon>
        <taxon>Pseudomonadati</taxon>
        <taxon>Pseudomonadota</taxon>
        <taxon>Alphaproteobacteria</taxon>
        <taxon>Sphingomonadales</taxon>
        <taxon>Sphingomonadaceae</taxon>
        <taxon>Sphingomonas</taxon>
    </lineage>
</organism>
<evidence type="ECO:0000256" key="1">
    <source>
        <dbReference type="SAM" id="MobiDB-lite"/>
    </source>
</evidence>
<proteinExistence type="predicted"/>
<dbReference type="Proteomes" id="UP001176468">
    <property type="component" value="Unassembled WGS sequence"/>
</dbReference>
<evidence type="ECO:0000313" key="2">
    <source>
        <dbReference type="EMBL" id="MDO7841962.1"/>
    </source>
</evidence>
<accession>A0ABT8ZWK5</accession>